<dbReference type="PANTHER" id="PTHR47074:SF73">
    <property type="entry name" value="OS04G0448401 PROTEIN"/>
    <property type="match status" value="1"/>
</dbReference>
<dbReference type="SUPFAM" id="SSF53098">
    <property type="entry name" value="Ribonuclease H-like"/>
    <property type="match status" value="1"/>
</dbReference>
<dbReference type="InterPro" id="IPR012337">
    <property type="entry name" value="RNaseH-like_sf"/>
</dbReference>
<accession>A0A835F4B7</accession>
<dbReference type="AlphaFoldDB" id="A0A835F4B7"/>
<comment type="caution">
    <text evidence="2">The sequence shown here is derived from an EMBL/GenBank/DDBJ whole genome shotgun (WGS) entry which is preliminary data.</text>
</comment>
<evidence type="ECO:0000313" key="2">
    <source>
        <dbReference type="EMBL" id="KAF8727952.1"/>
    </source>
</evidence>
<dbReference type="InterPro" id="IPR036397">
    <property type="entry name" value="RNaseH_sf"/>
</dbReference>
<feature type="domain" description="RNase H type-1" evidence="1">
    <location>
        <begin position="53"/>
        <end position="123"/>
    </location>
</feature>
<dbReference type="Gene3D" id="3.30.420.10">
    <property type="entry name" value="Ribonuclease H-like superfamily/Ribonuclease H"/>
    <property type="match status" value="1"/>
</dbReference>
<dbReference type="EMBL" id="JACEFO010001629">
    <property type="protein sequence ID" value="KAF8727952.1"/>
    <property type="molecule type" value="Genomic_DNA"/>
</dbReference>
<organism evidence="2 3">
    <name type="scientific">Digitaria exilis</name>
    <dbReference type="NCBI Taxonomy" id="1010633"/>
    <lineage>
        <taxon>Eukaryota</taxon>
        <taxon>Viridiplantae</taxon>
        <taxon>Streptophyta</taxon>
        <taxon>Embryophyta</taxon>
        <taxon>Tracheophyta</taxon>
        <taxon>Spermatophyta</taxon>
        <taxon>Magnoliopsida</taxon>
        <taxon>Liliopsida</taxon>
        <taxon>Poales</taxon>
        <taxon>Poaceae</taxon>
        <taxon>PACMAD clade</taxon>
        <taxon>Panicoideae</taxon>
        <taxon>Panicodae</taxon>
        <taxon>Paniceae</taxon>
        <taxon>Anthephorinae</taxon>
        <taxon>Digitaria</taxon>
    </lineage>
</organism>
<reference evidence="2" key="1">
    <citation type="submission" date="2020-07" db="EMBL/GenBank/DDBJ databases">
        <title>Genome sequence and genetic diversity analysis of an under-domesticated orphan crop, white fonio (Digitaria exilis).</title>
        <authorList>
            <person name="Bennetzen J.L."/>
            <person name="Chen S."/>
            <person name="Ma X."/>
            <person name="Wang X."/>
            <person name="Yssel A.E.J."/>
            <person name="Chaluvadi S.R."/>
            <person name="Johnson M."/>
            <person name="Gangashetty P."/>
            <person name="Hamidou F."/>
            <person name="Sanogo M.D."/>
            <person name="Zwaenepoel A."/>
            <person name="Wallace J."/>
            <person name="Van De Peer Y."/>
            <person name="Van Deynze A."/>
        </authorList>
    </citation>
    <scope>NUCLEOTIDE SEQUENCE</scope>
    <source>
        <tissue evidence="2">Leaves</tissue>
    </source>
</reference>
<dbReference type="InterPro" id="IPR044730">
    <property type="entry name" value="RNase_H-like_dom_plant"/>
</dbReference>
<gene>
    <name evidence="2" type="ORF">HU200_018524</name>
</gene>
<name>A0A835F4B7_9POAL</name>
<dbReference type="Proteomes" id="UP000636709">
    <property type="component" value="Unassembled WGS sequence"/>
</dbReference>
<dbReference type="InterPro" id="IPR002156">
    <property type="entry name" value="RNaseH_domain"/>
</dbReference>
<dbReference type="GO" id="GO:0003676">
    <property type="term" value="F:nucleic acid binding"/>
    <property type="evidence" value="ECO:0007669"/>
    <property type="project" value="InterPro"/>
</dbReference>
<dbReference type="PANTHER" id="PTHR47074">
    <property type="entry name" value="BNAC02G40300D PROTEIN"/>
    <property type="match status" value="1"/>
</dbReference>
<dbReference type="GO" id="GO:0004523">
    <property type="term" value="F:RNA-DNA hybrid ribonuclease activity"/>
    <property type="evidence" value="ECO:0007669"/>
    <property type="project" value="InterPro"/>
</dbReference>
<evidence type="ECO:0000259" key="1">
    <source>
        <dbReference type="Pfam" id="PF13456"/>
    </source>
</evidence>
<sequence length="185" mass="20097">MTHNNITHQAGPTGIHDGVQALLSMRTSLEQIAEDQTSFDLKGTASKGWSKVNVDGSFIPATRGEAGVGIIARNSDGQVIFSAWKVLFRCLDAAEAEARACMEGIRFAAQWAPGKVIIESDCSREAKELAQLMIDIRVVLVRRESNAVANELAHLARRTVHAAVWLGQSRSCIADLIRSDCNHDS</sequence>
<protein>
    <recommendedName>
        <fullName evidence="1">RNase H type-1 domain-containing protein</fullName>
    </recommendedName>
</protein>
<evidence type="ECO:0000313" key="3">
    <source>
        <dbReference type="Proteomes" id="UP000636709"/>
    </source>
</evidence>
<dbReference type="Pfam" id="PF13456">
    <property type="entry name" value="RVT_3"/>
    <property type="match status" value="1"/>
</dbReference>
<dbReference type="OrthoDB" id="690769at2759"/>
<dbReference type="InterPro" id="IPR052929">
    <property type="entry name" value="RNase_H-like_EbsB-rel"/>
</dbReference>
<proteinExistence type="predicted"/>
<keyword evidence="3" id="KW-1185">Reference proteome</keyword>
<dbReference type="CDD" id="cd06222">
    <property type="entry name" value="RNase_H_like"/>
    <property type="match status" value="1"/>
</dbReference>